<name>D8R9S2_SELML</name>
<evidence type="ECO:0000313" key="1">
    <source>
        <dbReference type="EMBL" id="EFJ30945.1"/>
    </source>
</evidence>
<organism evidence="2">
    <name type="scientific">Selaginella moellendorffii</name>
    <name type="common">Spikemoss</name>
    <dbReference type="NCBI Taxonomy" id="88036"/>
    <lineage>
        <taxon>Eukaryota</taxon>
        <taxon>Viridiplantae</taxon>
        <taxon>Streptophyta</taxon>
        <taxon>Embryophyta</taxon>
        <taxon>Tracheophyta</taxon>
        <taxon>Lycopodiopsida</taxon>
        <taxon>Selaginellales</taxon>
        <taxon>Selaginellaceae</taxon>
        <taxon>Selaginella</taxon>
    </lineage>
</organism>
<sequence>MHVRRDHGSPYPGVGKPPVRPGGEIAFVGREELLRAAETPRRPALVVGKSCLLRALACCMISCLLLGHGERSHGLSRRRLGGLCDERAAVLLLQGCQAAGSHCSARVCERRSWVRRAAGESFLFIIDQAELFDIFSSSVGEGECWREKRKRFREEVDYIASTAELVVYGVTAMTCGALICMSWCCRTDSLRARQACGALCRDALFLAGFARQKLQAPCLHQTGVEASVDEAVALLEDDDEWAALKTFEDSAEMNSIRMSLRHILEVSKLKRIDDMASFDRRCIAGDDKVGYQFVSSYVSNIYAEEFRDQAEFFGVVTVAHVRKKFDGQSVKAFLSDKNKKMDSEIIGALKMMNNGGAASHKNHHESFIDREIFEQYLRQVLGSIMLQLEGKPHRQ</sequence>
<keyword evidence="2" id="KW-1185">Reference proteome</keyword>
<dbReference type="EMBL" id="GL377574">
    <property type="protein sequence ID" value="EFJ30945.1"/>
    <property type="molecule type" value="Genomic_DNA"/>
</dbReference>
<evidence type="ECO:0000313" key="2">
    <source>
        <dbReference type="Proteomes" id="UP000001514"/>
    </source>
</evidence>
<dbReference type="Proteomes" id="UP000001514">
    <property type="component" value="Unassembled WGS sequence"/>
</dbReference>
<protein>
    <submittedName>
        <fullName evidence="1">Uncharacterized protein</fullName>
    </submittedName>
</protein>
<dbReference type="InParanoid" id="D8R9S2"/>
<reference evidence="1 2" key="1">
    <citation type="journal article" date="2011" name="Science">
        <title>The Selaginella genome identifies genetic changes associated with the evolution of vascular plants.</title>
        <authorList>
            <person name="Banks J.A."/>
            <person name="Nishiyama T."/>
            <person name="Hasebe M."/>
            <person name="Bowman J.L."/>
            <person name="Gribskov M."/>
            <person name="dePamphilis C."/>
            <person name="Albert V.A."/>
            <person name="Aono N."/>
            <person name="Aoyama T."/>
            <person name="Ambrose B.A."/>
            <person name="Ashton N.W."/>
            <person name="Axtell M.J."/>
            <person name="Barker E."/>
            <person name="Barker M.S."/>
            <person name="Bennetzen J.L."/>
            <person name="Bonawitz N.D."/>
            <person name="Chapple C."/>
            <person name="Cheng C."/>
            <person name="Correa L.G."/>
            <person name="Dacre M."/>
            <person name="DeBarry J."/>
            <person name="Dreyer I."/>
            <person name="Elias M."/>
            <person name="Engstrom E.M."/>
            <person name="Estelle M."/>
            <person name="Feng L."/>
            <person name="Finet C."/>
            <person name="Floyd S.K."/>
            <person name="Frommer W.B."/>
            <person name="Fujita T."/>
            <person name="Gramzow L."/>
            <person name="Gutensohn M."/>
            <person name="Harholt J."/>
            <person name="Hattori M."/>
            <person name="Heyl A."/>
            <person name="Hirai T."/>
            <person name="Hiwatashi Y."/>
            <person name="Ishikawa M."/>
            <person name="Iwata M."/>
            <person name="Karol K.G."/>
            <person name="Koehler B."/>
            <person name="Kolukisaoglu U."/>
            <person name="Kubo M."/>
            <person name="Kurata T."/>
            <person name="Lalonde S."/>
            <person name="Li K."/>
            <person name="Li Y."/>
            <person name="Litt A."/>
            <person name="Lyons E."/>
            <person name="Manning G."/>
            <person name="Maruyama T."/>
            <person name="Michael T.P."/>
            <person name="Mikami K."/>
            <person name="Miyazaki S."/>
            <person name="Morinaga S."/>
            <person name="Murata T."/>
            <person name="Mueller-Roeber B."/>
            <person name="Nelson D.R."/>
            <person name="Obara M."/>
            <person name="Oguri Y."/>
            <person name="Olmstead R.G."/>
            <person name="Onodera N."/>
            <person name="Petersen B.L."/>
            <person name="Pils B."/>
            <person name="Prigge M."/>
            <person name="Rensing S.A."/>
            <person name="Riano-Pachon D.M."/>
            <person name="Roberts A.W."/>
            <person name="Sato Y."/>
            <person name="Scheller H.V."/>
            <person name="Schulz B."/>
            <person name="Schulz C."/>
            <person name="Shakirov E.V."/>
            <person name="Shibagaki N."/>
            <person name="Shinohara N."/>
            <person name="Shippen D.E."/>
            <person name="Soerensen I."/>
            <person name="Sotooka R."/>
            <person name="Sugimoto N."/>
            <person name="Sugita M."/>
            <person name="Sumikawa N."/>
            <person name="Tanurdzic M."/>
            <person name="Theissen G."/>
            <person name="Ulvskov P."/>
            <person name="Wakazuki S."/>
            <person name="Weng J.K."/>
            <person name="Willats W.W."/>
            <person name="Wipf D."/>
            <person name="Wolf P.G."/>
            <person name="Yang L."/>
            <person name="Zimmer A.D."/>
            <person name="Zhu Q."/>
            <person name="Mitros T."/>
            <person name="Hellsten U."/>
            <person name="Loque D."/>
            <person name="Otillar R."/>
            <person name="Salamov A."/>
            <person name="Schmutz J."/>
            <person name="Shapiro H."/>
            <person name="Lindquist E."/>
            <person name="Lucas S."/>
            <person name="Rokhsar D."/>
            <person name="Grigoriev I.V."/>
        </authorList>
    </citation>
    <scope>NUCLEOTIDE SEQUENCE [LARGE SCALE GENOMIC DNA]</scope>
</reference>
<dbReference type="Gramene" id="EFJ30945">
    <property type="protein sequence ID" value="EFJ30945"/>
    <property type="gene ID" value="SELMODRAFT_408728"/>
</dbReference>
<dbReference type="KEGG" id="smo:SELMODRAFT_408728"/>
<proteinExistence type="predicted"/>
<gene>
    <name evidence="1" type="ORF">SELMODRAFT_408728</name>
</gene>
<accession>D8R9S2</accession>
<dbReference type="AlphaFoldDB" id="D8R9S2"/>
<dbReference type="HOGENOM" id="CLU_699074_0_0_1"/>